<dbReference type="RefSeq" id="WP_067259955.1">
    <property type="nucleotide sequence ID" value="NZ_LWMW01000112.1"/>
</dbReference>
<keyword evidence="2" id="KW-1185">Reference proteome</keyword>
<organism evidence="1 2">
    <name type="scientific">Methanobrevibacter cuticularis</name>
    <dbReference type="NCBI Taxonomy" id="47311"/>
    <lineage>
        <taxon>Archaea</taxon>
        <taxon>Methanobacteriati</taxon>
        <taxon>Methanobacteriota</taxon>
        <taxon>Methanomada group</taxon>
        <taxon>Methanobacteria</taxon>
        <taxon>Methanobacteriales</taxon>
        <taxon>Methanobacteriaceae</taxon>
        <taxon>Methanobrevibacter</taxon>
    </lineage>
</organism>
<dbReference type="EMBL" id="LWMW01000112">
    <property type="protein sequence ID" value="KZX15642.1"/>
    <property type="molecule type" value="Genomic_DNA"/>
</dbReference>
<comment type="caution">
    <text evidence="1">The sequence shown here is derived from an EMBL/GenBank/DDBJ whole genome shotgun (WGS) entry which is preliminary data.</text>
</comment>
<reference evidence="1 2" key="1">
    <citation type="submission" date="2016-04" db="EMBL/GenBank/DDBJ databases">
        <title>Genome sequence of Methanobrevibacter cuticularis DSM 11139.</title>
        <authorList>
            <person name="Poehlein A."/>
            <person name="Seedorf H."/>
            <person name="Daniel R."/>
        </authorList>
    </citation>
    <scope>NUCLEOTIDE SEQUENCE [LARGE SCALE GENOMIC DNA]</scope>
    <source>
        <strain evidence="1 2">DSM 11139</strain>
    </source>
</reference>
<sequence length="74" mass="8547">MAYYISVILKQVLDELFDFESIQIKIKKGSIKRTLYDNDQTTVTIMYNTLISFFNIVNEVGIGYFNTAIVIISK</sequence>
<dbReference type="AlphaFoldDB" id="A0A166DIN4"/>
<evidence type="ECO:0000313" key="2">
    <source>
        <dbReference type="Proteomes" id="UP000077275"/>
    </source>
</evidence>
<protein>
    <submittedName>
        <fullName evidence="1">Uncharacterized protein</fullName>
    </submittedName>
</protein>
<evidence type="ECO:0000313" key="1">
    <source>
        <dbReference type="EMBL" id="KZX15642.1"/>
    </source>
</evidence>
<accession>A0A166DIN4</accession>
<name>A0A166DIN4_9EURY</name>
<dbReference type="Proteomes" id="UP000077275">
    <property type="component" value="Unassembled WGS sequence"/>
</dbReference>
<gene>
    <name evidence="1" type="ORF">MBCUT_13820</name>
</gene>
<dbReference type="PATRIC" id="fig|47311.3.peg.1511"/>
<proteinExistence type="predicted"/>